<evidence type="ECO:0000256" key="1">
    <source>
        <dbReference type="SAM" id="MobiDB-lite"/>
    </source>
</evidence>
<protein>
    <submittedName>
        <fullName evidence="2">Uncharacterized protein</fullName>
    </submittedName>
</protein>
<organism evidence="2 3">
    <name type="scientific">Schizophyllum amplum</name>
    <dbReference type="NCBI Taxonomy" id="97359"/>
    <lineage>
        <taxon>Eukaryota</taxon>
        <taxon>Fungi</taxon>
        <taxon>Dikarya</taxon>
        <taxon>Basidiomycota</taxon>
        <taxon>Agaricomycotina</taxon>
        <taxon>Agaricomycetes</taxon>
        <taxon>Agaricomycetidae</taxon>
        <taxon>Agaricales</taxon>
        <taxon>Schizophyllaceae</taxon>
        <taxon>Schizophyllum</taxon>
    </lineage>
</organism>
<feature type="compositionally biased region" description="Polar residues" evidence="1">
    <location>
        <begin position="45"/>
        <end position="55"/>
    </location>
</feature>
<dbReference type="EMBL" id="VDMD01000030">
    <property type="protein sequence ID" value="TRM59154.1"/>
    <property type="molecule type" value="Genomic_DNA"/>
</dbReference>
<reference evidence="2 3" key="1">
    <citation type="journal article" date="2019" name="New Phytol.">
        <title>Comparative genomics reveals unique wood-decay strategies and fruiting body development in the Schizophyllaceae.</title>
        <authorList>
            <person name="Almasi E."/>
            <person name="Sahu N."/>
            <person name="Krizsan K."/>
            <person name="Balint B."/>
            <person name="Kovacs G.M."/>
            <person name="Kiss B."/>
            <person name="Cseklye J."/>
            <person name="Drula E."/>
            <person name="Henrissat B."/>
            <person name="Nagy I."/>
            <person name="Chovatia M."/>
            <person name="Adam C."/>
            <person name="LaButti K."/>
            <person name="Lipzen A."/>
            <person name="Riley R."/>
            <person name="Grigoriev I.V."/>
            <person name="Nagy L.G."/>
        </authorList>
    </citation>
    <scope>NUCLEOTIDE SEQUENCE [LARGE SCALE GENOMIC DNA]</scope>
    <source>
        <strain evidence="2 3">NL-1724</strain>
    </source>
</reference>
<keyword evidence="3" id="KW-1185">Reference proteome</keyword>
<proteinExistence type="predicted"/>
<dbReference type="AlphaFoldDB" id="A0A550C2Y9"/>
<feature type="region of interest" description="Disordered" evidence="1">
    <location>
        <begin position="41"/>
        <end position="73"/>
    </location>
</feature>
<sequence length="73" mass="8195">MEATTVEACDVGRQTRQCREASDCESGQLSKPLTVVRRIVRGQDPASNRDSTVDSWNREARPHWQPVRGKVGE</sequence>
<dbReference type="Proteomes" id="UP000320762">
    <property type="component" value="Unassembled WGS sequence"/>
</dbReference>
<evidence type="ECO:0000313" key="2">
    <source>
        <dbReference type="EMBL" id="TRM59154.1"/>
    </source>
</evidence>
<accession>A0A550C2Y9</accession>
<comment type="caution">
    <text evidence="2">The sequence shown here is derived from an EMBL/GenBank/DDBJ whole genome shotgun (WGS) entry which is preliminary data.</text>
</comment>
<evidence type="ECO:0000313" key="3">
    <source>
        <dbReference type="Proteomes" id="UP000320762"/>
    </source>
</evidence>
<name>A0A550C2Y9_9AGAR</name>
<gene>
    <name evidence="2" type="ORF">BD626DRAFT_172925</name>
</gene>